<proteinExistence type="predicted"/>
<dbReference type="Proteomes" id="UP000318103">
    <property type="component" value="Unassembled WGS sequence"/>
</dbReference>
<organism evidence="1 2">
    <name type="scientific">Streptomyces puniciscabiei</name>
    <dbReference type="NCBI Taxonomy" id="164348"/>
    <lineage>
        <taxon>Bacteria</taxon>
        <taxon>Bacillati</taxon>
        <taxon>Actinomycetota</taxon>
        <taxon>Actinomycetes</taxon>
        <taxon>Kitasatosporales</taxon>
        <taxon>Streptomycetaceae</taxon>
        <taxon>Streptomyces</taxon>
    </lineage>
</organism>
<evidence type="ECO:0000313" key="2">
    <source>
        <dbReference type="Proteomes" id="UP000318103"/>
    </source>
</evidence>
<protein>
    <submittedName>
        <fullName evidence="1">Uncharacterized protein</fullName>
    </submittedName>
</protein>
<gene>
    <name evidence="1" type="ORF">FB563_2503</name>
</gene>
<name>A0A542UEM5_9ACTN</name>
<dbReference type="EMBL" id="VFNX01000001">
    <property type="protein sequence ID" value="TQK97529.1"/>
    <property type="molecule type" value="Genomic_DNA"/>
</dbReference>
<sequence length="40" mass="4375">MISAPSLALGIDSSGPIASKRTVRRYDRYGQRRMGGHKKG</sequence>
<reference evidence="1 2" key="1">
    <citation type="submission" date="2019-06" db="EMBL/GenBank/DDBJ databases">
        <title>Sequencing the genomes of 1000 actinobacteria strains.</title>
        <authorList>
            <person name="Klenk H.-P."/>
        </authorList>
    </citation>
    <scope>NUCLEOTIDE SEQUENCE [LARGE SCALE GENOMIC DNA]</scope>
    <source>
        <strain evidence="1 2">DSM 41929</strain>
    </source>
</reference>
<dbReference type="AlphaFoldDB" id="A0A542UEM5"/>
<accession>A0A542UEM5</accession>
<keyword evidence="2" id="KW-1185">Reference proteome</keyword>
<comment type="caution">
    <text evidence="1">The sequence shown here is derived from an EMBL/GenBank/DDBJ whole genome shotgun (WGS) entry which is preliminary data.</text>
</comment>
<evidence type="ECO:0000313" key="1">
    <source>
        <dbReference type="EMBL" id="TQK97529.1"/>
    </source>
</evidence>